<proteinExistence type="predicted"/>
<reference evidence="1 2" key="1">
    <citation type="journal article" date="2012" name="Genet. Mol. Biol.">
        <title>Analysis of 16S rRNA and mxaF genes revealing insights into Methylobacterium niche-specific plant association.</title>
        <authorList>
            <person name="Dourado M.N."/>
            <person name="Andreote F.D."/>
            <person name="Dini-Andreote F."/>
            <person name="Conti R."/>
            <person name="Araujo J.M."/>
            <person name="Araujo W.L."/>
        </authorList>
    </citation>
    <scope>NUCLEOTIDE SEQUENCE [LARGE SCALE GENOMIC DNA]</scope>
    <source>
        <strain evidence="1 2">SR1.6/6</strain>
    </source>
</reference>
<dbReference type="SUPFAM" id="SSF51695">
    <property type="entry name" value="PLC-like phosphodiesterases"/>
    <property type="match status" value="1"/>
</dbReference>
<dbReference type="Gene3D" id="3.20.20.190">
    <property type="entry name" value="Phosphatidylinositol (PI) phosphodiesterase"/>
    <property type="match status" value="1"/>
</dbReference>
<reference evidence="1 2" key="2">
    <citation type="journal article" date="2013" name="Genome Announc.">
        <title>Draft Genome Sequence of Methylobacterium mesophilicum Strain SR1.6/6, Isolated from Citrus sinensis.</title>
        <authorList>
            <person name="Marinho Almeida D."/>
            <person name="Dini-Andreote F."/>
            <person name="Camargo Neves A.A."/>
            <person name="Juca Ramos R.T."/>
            <person name="Andreote F.D."/>
            <person name="Carneiro A.R."/>
            <person name="Oliveira de Souza Lima A."/>
            <person name="Caracciolo Gomes de Sa P.H."/>
            <person name="Ribeiro Barbosa M.S."/>
            <person name="Araujo W.L."/>
            <person name="Silva A."/>
        </authorList>
    </citation>
    <scope>NUCLEOTIDE SEQUENCE [LARGE SCALE GENOMIC DNA]</scope>
    <source>
        <strain evidence="1 2">SR1.6/6</strain>
    </source>
</reference>
<dbReference type="OrthoDB" id="7470251at2"/>
<name>A0A6B9FHD9_9HYPH</name>
<dbReference type="EMBL" id="CP043538">
    <property type="protein sequence ID" value="QGY01236.1"/>
    <property type="molecule type" value="Genomic_DNA"/>
</dbReference>
<protein>
    <submittedName>
        <fullName evidence="1">Phosphodiesterase</fullName>
    </submittedName>
</protein>
<sequence>MRIISHRGWWHQPDEKNTVPAFERTIAAGYGTETDVRDSAGRLVVAHDPPEAEALPWEALLDLFSGTGLPLAVNVKADGLGPALARAFEGRGISWFAFDMSGPETVWYANAGLPFYTRHSDVEPEPILYGAAQGVWLDAFRGDWFDRSVIERHLAAGKAVCVVSPELHGRDPRPVWDWLLAMPGDITLCTDFPDRAHRMISP</sequence>
<dbReference type="AlphaFoldDB" id="A0A6B9FHD9"/>
<accession>A0A6B9FHD9</accession>
<dbReference type="Proteomes" id="UP000012488">
    <property type="component" value="Chromosome"/>
</dbReference>
<evidence type="ECO:0000313" key="1">
    <source>
        <dbReference type="EMBL" id="QGY01236.1"/>
    </source>
</evidence>
<dbReference type="GO" id="GO:0008081">
    <property type="term" value="F:phosphoric diester hydrolase activity"/>
    <property type="evidence" value="ECO:0007669"/>
    <property type="project" value="InterPro"/>
</dbReference>
<gene>
    <name evidence="1" type="ORF">MMSR116_04450</name>
</gene>
<organism evidence="1 2">
    <name type="scientific">Methylobacterium mesophilicum SR1.6/6</name>
    <dbReference type="NCBI Taxonomy" id="908290"/>
    <lineage>
        <taxon>Bacteria</taxon>
        <taxon>Pseudomonadati</taxon>
        <taxon>Pseudomonadota</taxon>
        <taxon>Alphaproteobacteria</taxon>
        <taxon>Hyphomicrobiales</taxon>
        <taxon>Methylobacteriaceae</taxon>
        <taxon>Methylobacterium</taxon>
    </lineage>
</organism>
<dbReference type="RefSeq" id="WP_010685031.1">
    <property type="nucleotide sequence ID" value="NZ_CP043538.1"/>
</dbReference>
<evidence type="ECO:0000313" key="2">
    <source>
        <dbReference type="Proteomes" id="UP000012488"/>
    </source>
</evidence>
<dbReference type="InterPro" id="IPR017946">
    <property type="entry name" value="PLC-like_Pdiesterase_TIM-brl"/>
</dbReference>
<dbReference type="GO" id="GO:0006629">
    <property type="term" value="P:lipid metabolic process"/>
    <property type="evidence" value="ECO:0007669"/>
    <property type="project" value="InterPro"/>
</dbReference>
<dbReference type="KEGG" id="mmes:MMSR116_04450"/>